<feature type="region of interest" description="Disordered" evidence="6">
    <location>
        <begin position="420"/>
        <end position="483"/>
    </location>
</feature>
<dbReference type="GO" id="GO:1904263">
    <property type="term" value="P:positive regulation of TORC1 signaling"/>
    <property type="evidence" value="ECO:0007669"/>
    <property type="project" value="TreeGrafter"/>
</dbReference>
<reference evidence="7 8" key="1">
    <citation type="journal article" date="2015" name="Genome Biol.">
        <title>Comparative genomics of Steinernema reveals deeply conserved gene regulatory networks.</title>
        <authorList>
            <person name="Dillman A.R."/>
            <person name="Macchietto M."/>
            <person name="Porter C.F."/>
            <person name="Rogers A."/>
            <person name="Williams B."/>
            <person name="Antoshechkin I."/>
            <person name="Lee M.M."/>
            <person name="Goodwin Z."/>
            <person name="Lu X."/>
            <person name="Lewis E.E."/>
            <person name="Goodrich-Blair H."/>
            <person name="Stock S.P."/>
            <person name="Adams B.J."/>
            <person name="Sternberg P.W."/>
            <person name="Mortazavi A."/>
        </authorList>
    </citation>
    <scope>NUCLEOTIDE SEQUENCE [LARGE SCALE GENOMIC DNA]</scope>
    <source>
        <strain evidence="7 8">ALL</strain>
    </source>
</reference>
<dbReference type="STRING" id="34508.A0A4U5N715"/>
<feature type="compositionally biased region" description="Basic and acidic residues" evidence="6">
    <location>
        <begin position="456"/>
        <end position="480"/>
    </location>
</feature>
<accession>A0A4U5N715</accession>
<dbReference type="InterPro" id="IPR037590">
    <property type="entry name" value="WDR24"/>
</dbReference>
<dbReference type="OrthoDB" id="30417at2759"/>
<evidence type="ECO:0000256" key="2">
    <source>
        <dbReference type="ARBA" id="ARBA00022574"/>
    </source>
</evidence>
<dbReference type="GO" id="GO:0016239">
    <property type="term" value="P:positive regulation of macroautophagy"/>
    <property type="evidence" value="ECO:0007669"/>
    <property type="project" value="TreeGrafter"/>
</dbReference>
<comment type="caution">
    <text evidence="7">The sequence shown here is derived from an EMBL/GenBank/DDBJ whole genome shotgun (WGS) entry which is preliminary data.</text>
</comment>
<evidence type="ECO:0000256" key="1">
    <source>
        <dbReference type="ARBA" id="ARBA00008134"/>
    </source>
</evidence>
<dbReference type="InterPro" id="IPR036322">
    <property type="entry name" value="WD40_repeat_dom_sf"/>
</dbReference>
<dbReference type="GO" id="GO:0005829">
    <property type="term" value="C:cytosol"/>
    <property type="evidence" value="ECO:0007669"/>
    <property type="project" value="TreeGrafter"/>
</dbReference>
<dbReference type="PROSITE" id="PS50294">
    <property type="entry name" value="WD_REPEATS_REGION"/>
    <property type="match status" value="1"/>
</dbReference>
<proteinExistence type="inferred from homology"/>
<evidence type="ECO:0000256" key="3">
    <source>
        <dbReference type="ARBA" id="ARBA00022737"/>
    </source>
</evidence>
<sequence length="769" mass="86312">MDALDAISLNGNGRHVVGASRSSIRVYSIINGSVEAVYEHRYPRNKRFAYYSSGCVSWSPVSDDLIASTSLNGAVMLWQPQVGLLERNYRAHSVAATAINFSRHDKNILVSGGKDGSVLAYDLRQKHPIANYNGCQQAIRDVQFSDTSNNFFVVADDSGSVRYWDSRKANECLKEFSVHFGSVNSISLQHGNLLATAGKDKFLRVWDWENGELLYWIETVANVSKVAWDPNNQFHVLSCSNTPDGAVHIFDVRRPYLPYASFDAHRDVCTGIAWIKSDADVFLSCGKDGRIVKHHVQEGEVPARHVSIVSLDTSPSGTLVTSVKQHVRKHTTIAQFSSKQRHPMGKVEPSLLCVNRSGVIESEISDRAFTALAKEYIFDGGTYEEICHANAKIAKRLRQPQTASNWKILAIVLGELNLEELEPERPETPPEEEEEKEKEEEEEKEEQEEEALPEPSESRRESKSGEETKSETAEPEKEGEPLIPTATLEQFFPNGIPDNLTAGTDMYFGPEEFNIQGMSSESFPNVHALFGNGRCSANIPDDFFEPRQELPEWSEHDFFYDDSSFASFTRYSGSQLSMGPSDRISDSSALLEQELMRLSLPTKQLTFDALPVLIDTLYSFSEEGDIQMCAMICLVMNDRVHHIVKDKKHALVWIQEYIEILEHFELWNVTAMIIKSSIFPEILALGNESTFYKLSCLGCKTPTATVSSSCVRCKKEFDTTCILCLLPAGGIWTGCNRCGHGGHHGHLQDWFKMFANCPYPGCKHYCRNY</sequence>
<dbReference type="SUPFAM" id="SSF50978">
    <property type="entry name" value="WD40 repeat-like"/>
    <property type="match status" value="1"/>
</dbReference>
<evidence type="ECO:0000256" key="4">
    <source>
        <dbReference type="ARBA" id="ARBA00040269"/>
    </source>
</evidence>
<dbReference type="PANTHER" id="PTHR46200">
    <property type="entry name" value="GATOR COMPLEX PROTEIN WDR24"/>
    <property type="match status" value="1"/>
</dbReference>
<feature type="repeat" description="WD" evidence="5">
    <location>
        <begin position="89"/>
        <end position="131"/>
    </location>
</feature>
<dbReference type="SMART" id="SM00320">
    <property type="entry name" value="WD40"/>
    <property type="match status" value="6"/>
</dbReference>
<protein>
    <recommendedName>
        <fullName evidence="4">GATOR2 complex protein WDR24</fullName>
    </recommendedName>
</protein>
<dbReference type="GO" id="GO:0034198">
    <property type="term" value="P:cellular response to amino acid starvation"/>
    <property type="evidence" value="ECO:0007669"/>
    <property type="project" value="TreeGrafter"/>
</dbReference>
<reference evidence="7 8" key="2">
    <citation type="journal article" date="2019" name="G3 (Bethesda)">
        <title>Hybrid Assembly of the Genome of the Entomopathogenic Nematode Steinernema carpocapsae Identifies the X-Chromosome.</title>
        <authorList>
            <person name="Serra L."/>
            <person name="Macchietto M."/>
            <person name="Macias-Munoz A."/>
            <person name="McGill C.J."/>
            <person name="Rodriguez I.M."/>
            <person name="Rodriguez B."/>
            <person name="Murad R."/>
            <person name="Mortazavi A."/>
        </authorList>
    </citation>
    <scope>NUCLEOTIDE SEQUENCE [LARGE SCALE GENOMIC DNA]</scope>
    <source>
        <strain evidence="7 8">ALL</strain>
    </source>
</reference>
<keyword evidence="2 5" id="KW-0853">WD repeat</keyword>
<feature type="compositionally biased region" description="Acidic residues" evidence="6">
    <location>
        <begin position="429"/>
        <end position="452"/>
    </location>
</feature>
<evidence type="ECO:0000313" key="8">
    <source>
        <dbReference type="Proteomes" id="UP000298663"/>
    </source>
</evidence>
<evidence type="ECO:0000256" key="5">
    <source>
        <dbReference type="PROSITE-ProRule" id="PRU00221"/>
    </source>
</evidence>
<dbReference type="GO" id="GO:0061700">
    <property type="term" value="C:GATOR2 complex"/>
    <property type="evidence" value="ECO:0007669"/>
    <property type="project" value="TreeGrafter"/>
</dbReference>
<dbReference type="AlphaFoldDB" id="A0A4U5N715"/>
<dbReference type="Gene3D" id="2.130.10.10">
    <property type="entry name" value="YVTN repeat-like/Quinoprotein amine dehydrogenase"/>
    <property type="match status" value="2"/>
</dbReference>
<organism evidence="7 8">
    <name type="scientific">Steinernema carpocapsae</name>
    <name type="common">Entomopathogenic nematode</name>
    <dbReference type="NCBI Taxonomy" id="34508"/>
    <lineage>
        <taxon>Eukaryota</taxon>
        <taxon>Metazoa</taxon>
        <taxon>Ecdysozoa</taxon>
        <taxon>Nematoda</taxon>
        <taxon>Chromadorea</taxon>
        <taxon>Rhabditida</taxon>
        <taxon>Tylenchina</taxon>
        <taxon>Panagrolaimomorpha</taxon>
        <taxon>Strongyloidoidea</taxon>
        <taxon>Steinernematidae</taxon>
        <taxon>Steinernema</taxon>
    </lineage>
</organism>
<dbReference type="PANTHER" id="PTHR46200:SF1">
    <property type="entry name" value="GATOR COMPLEX PROTEIN WDR24"/>
    <property type="match status" value="1"/>
</dbReference>
<dbReference type="PROSITE" id="PS50082">
    <property type="entry name" value="WD_REPEATS_2"/>
    <property type="match status" value="2"/>
</dbReference>
<dbReference type="EMBL" id="AZBU02000005">
    <property type="protein sequence ID" value="TKR78224.1"/>
    <property type="molecule type" value="Genomic_DNA"/>
</dbReference>
<keyword evidence="8" id="KW-1185">Reference proteome</keyword>
<dbReference type="InterPro" id="IPR001680">
    <property type="entry name" value="WD40_rpt"/>
</dbReference>
<dbReference type="Pfam" id="PF00400">
    <property type="entry name" value="WD40"/>
    <property type="match status" value="3"/>
</dbReference>
<evidence type="ECO:0000256" key="6">
    <source>
        <dbReference type="SAM" id="MobiDB-lite"/>
    </source>
</evidence>
<evidence type="ECO:0000313" key="7">
    <source>
        <dbReference type="EMBL" id="TKR78224.1"/>
    </source>
</evidence>
<feature type="repeat" description="WD" evidence="5">
    <location>
        <begin position="176"/>
        <end position="216"/>
    </location>
</feature>
<gene>
    <name evidence="7" type="ORF">L596_019065</name>
</gene>
<dbReference type="InterPro" id="IPR015943">
    <property type="entry name" value="WD40/YVTN_repeat-like_dom_sf"/>
</dbReference>
<comment type="similarity">
    <text evidence="1">Belongs to the WD repeat WDR24 family.</text>
</comment>
<keyword evidence="3" id="KW-0677">Repeat</keyword>
<dbReference type="Proteomes" id="UP000298663">
    <property type="component" value="Unassembled WGS sequence"/>
</dbReference>
<dbReference type="GO" id="GO:0005774">
    <property type="term" value="C:vacuolar membrane"/>
    <property type="evidence" value="ECO:0007669"/>
    <property type="project" value="TreeGrafter"/>
</dbReference>
<name>A0A4U5N715_STECR</name>